<dbReference type="EMBL" id="CAUJNA010003821">
    <property type="protein sequence ID" value="CAJ1410513.1"/>
    <property type="molecule type" value="Genomic_DNA"/>
</dbReference>
<evidence type="ECO:0000313" key="2">
    <source>
        <dbReference type="EMBL" id="CAJ1410513.1"/>
    </source>
</evidence>
<keyword evidence="1" id="KW-0812">Transmembrane</keyword>
<dbReference type="AlphaFoldDB" id="A0AA36NN00"/>
<keyword evidence="1" id="KW-1133">Transmembrane helix</keyword>
<feature type="transmembrane region" description="Helical" evidence="1">
    <location>
        <begin position="57"/>
        <end position="78"/>
    </location>
</feature>
<evidence type="ECO:0000313" key="3">
    <source>
        <dbReference type="Proteomes" id="UP001178507"/>
    </source>
</evidence>
<evidence type="ECO:0000256" key="1">
    <source>
        <dbReference type="SAM" id="Phobius"/>
    </source>
</evidence>
<comment type="caution">
    <text evidence="2">The sequence shown here is derived from an EMBL/GenBank/DDBJ whole genome shotgun (WGS) entry which is preliminary data.</text>
</comment>
<keyword evidence="3" id="KW-1185">Reference proteome</keyword>
<gene>
    <name evidence="2" type="ORF">EVOR1521_LOCUS31324</name>
</gene>
<reference evidence="2" key="1">
    <citation type="submission" date="2023-08" db="EMBL/GenBank/DDBJ databases">
        <authorList>
            <person name="Chen Y."/>
            <person name="Shah S."/>
            <person name="Dougan E. K."/>
            <person name="Thang M."/>
            <person name="Chan C."/>
        </authorList>
    </citation>
    <scope>NUCLEOTIDE SEQUENCE</scope>
</reference>
<name>A0AA36NN00_9DINO</name>
<accession>A0AA36NN00</accession>
<proteinExistence type="predicted"/>
<keyword evidence="1" id="KW-0472">Membrane</keyword>
<feature type="non-terminal residue" evidence="2">
    <location>
        <position position="276"/>
    </location>
</feature>
<organism evidence="2 3">
    <name type="scientific">Effrenium voratum</name>
    <dbReference type="NCBI Taxonomy" id="2562239"/>
    <lineage>
        <taxon>Eukaryota</taxon>
        <taxon>Sar</taxon>
        <taxon>Alveolata</taxon>
        <taxon>Dinophyceae</taxon>
        <taxon>Suessiales</taxon>
        <taxon>Symbiodiniaceae</taxon>
        <taxon>Effrenium</taxon>
    </lineage>
</organism>
<dbReference type="Proteomes" id="UP001178507">
    <property type="component" value="Unassembled WGS sequence"/>
</dbReference>
<protein>
    <submittedName>
        <fullName evidence="2">Uncharacterized protein</fullName>
    </submittedName>
</protein>
<sequence length="276" mass="30331">CSGGLLPAGSELCPRPCGTRCCCPVGFRASFSACVPCDSVLRDLPVIYLLPADSGRYVFLCMALLALLLTPWPWALLARLGWASALQRAQEEPVLRYLLQQCRQHLVEDWLKRKDGFGDGPVKLQVSSLSGYSQELSFSEKALVVQLRGAASAAFEVPLQRCGLVLGTWLLGPELDFRTLPEVGIPNGAGIVLVSFMKDVHRSLGWEDAFSFFRRTAQSYRALECHHRAEELREEEAPEGWRCDGCDAHFPPGTRLARCEACAVVFCAKCVAPEGV</sequence>